<dbReference type="InterPro" id="IPR040026">
    <property type="entry name" value="FliD"/>
</dbReference>
<dbReference type="GO" id="GO:0009424">
    <property type="term" value="C:bacterial-type flagellum hook"/>
    <property type="evidence" value="ECO:0007669"/>
    <property type="project" value="UniProtKB-UniRule"/>
</dbReference>
<keyword evidence="8" id="KW-0969">Cilium</keyword>
<comment type="function">
    <text evidence="5">Required for morphogenesis and for the elongation of the flagellar filament by facilitating polymerization of the flagellin monomers at the tip of growing filament. Forms a capping structure, which prevents flagellin subunits (transported through the central channel of the flagellum) from leaking out without polymerization at the distal end.</text>
</comment>
<dbReference type="Pfam" id="PF07195">
    <property type="entry name" value="FliD_C"/>
    <property type="match status" value="1"/>
</dbReference>
<keyword evidence="8" id="KW-0966">Cell projection</keyword>
<evidence type="ECO:0000256" key="1">
    <source>
        <dbReference type="ARBA" id="ARBA00009764"/>
    </source>
</evidence>
<accession>A0A328ZB39</accession>
<evidence type="ECO:0000256" key="5">
    <source>
        <dbReference type="RuleBase" id="RU362066"/>
    </source>
</evidence>
<dbReference type="InterPro" id="IPR010809">
    <property type="entry name" value="FliD_C"/>
</dbReference>
<dbReference type="AlphaFoldDB" id="A0A328ZB39"/>
<feature type="domain" description="Flagellar hook-associated protein 2 C-terminal" evidence="7">
    <location>
        <begin position="246"/>
        <end position="470"/>
    </location>
</feature>
<comment type="similarity">
    <text evidence="1 5">Belongs to the FliD family.</text>
</comment>
<dbReference type="GO" id="GO:0009421">
    <property type="term" value="C:bacterial-type flagellum filament cap"/>
    <property type="evidence" value="ECO:0007669"/>
    <property type="project" value="InterPro"/>
</dbReference>
<comment type="subcellular location">
    <subcellularLocation>
        <location evidence="5">Secreted</location>
    </subcellularLocation>
    <subcellularLocation>
        <location evidence="5">Bacterial flagellum</location>
    </subcellularLocation>
</comment>
<keyword evidence="3" id="KW-0175">Coiled coil</keyword>
<dbReference type="EMBL" id="QLTA01000024">
    <property type="protein sequence ID" value="RAR80007.1"/>
    <property type="molecule type" value="Genomic_DNA"/>
</dbReference>
<protein>
    <recommendedName>
        <fullName evidence="5">Flagellar hook-associated protein 2</fullName>
        <shortName evidence="5">HAP2</shortName>
    </recommendedName>
    <alternativeName>
        <fullName evidence="5">Flagellar cap protein</fullName>
    </alternativeName>
</protein>
<sequence>MTAGFLPREMNMATISSIGVGSGLNVEDIITKTIALEKQPLTKLQATASSIQTKISTYSQIKSLVSTLSDAASKLTRDSAWNGMAVTSSNSDAVSVSVSGIASASSFSMSVQQLSRAQSVASSVVTKDSAVGAGTMAIQLGTWNSTANPPTFAAGSAAAFNVSVSATDTMTSIATKINEAGGGVTATVLRDASGERLMLRSNTTGEESGFRVQVTEDSSSPGLSKLAFDPQSSAGTGMAGNAIQYAQNAQAKINGISVTSKTNVFAEAIPGLTLTAAKVTTEDVEISSKADTATMKKNIQDFVDAYNAVNDLLGSVTKYDSDTKTAGVLQGDGTTVGLQNTLRAAMTTATGGTAALQTLSDFGIEMQRGGKLNVDATKLDTALKTPDTLKTFFAADPASGGTSTGLGVRIKSLTSSMLAFDGLMNNKTDALNAEVDRNTADQDKVNKRADTVEKRMRAQYTALDTQMASISSLSTYMTQQIAKWNA</sequence>
<evidence type="ECO:0000259" key="7">
    <source>
        <dbReference type="Pfam" id="PF07195"/>
    </source>
</evidence>
<evidence type="ECO:0000259" key="6">
    <source>
        <dbReference type="Pfam" id="PF02465"/>
    </source>
</evidence>
<dbReference type="Proteomes" id="UP000248856">
    <property type="component" value="Unassembled WGS sequence"/>
</dbReference>
<dbReference type="PANTHER" id="PTHR30288:SF0">
    <property type="entry name" value="FLAGELLAR HOOK-ASSOCIATED PROTEIN 2"/>
    <property type="match status" value="1"/>
</dbReference>
<reference evidence="8 9" key="1">
    <citation type="submission" date="2018-06" db="EMBL/GenBank/DDBJ databases">
        <title>Genomic Encyclopedia of Archaeal and Bacterial Type Strains, Phase II (KMG-II): from individual species to whole genera.</title>
        <authorList>
            <person name="Goeker M."/>
        </authorList>
    </citation>
    <scope>NUCLEOTIDE SEQUENCE [LARGE SCALE GENOMIC DNA]</scope>
    <source>
        <strain evidence="8 9">CFPB 3232</strain>
    </source>
</reference>
<proteinExistence type="inferred from homology"/>
<keyword evidence="9" id="KW-1185">Reference proteome</keyword>
<comment type="caution">
    <text evidence="8">The sequence shown here is derived from an EMBL/GenBank/DDBJ whole genome shotgun (WGS) entry which is preliminary data.</text>
</comment>
<evidence type="ECO:0000256" key="2">
    <source>
        <dbReference type="ARBA" id="ARBA00011255"/>
    </source>
</evidence>
<dbReference type="OrthoDB" id="9810816at2"/>
<dbReference type="GO" id="GO:0007155">
    <property type="term" value="P:cell adhesion"/>
    <property type="evidence" value="ECO:0007669"/>
    <property type="project" value="InterPro"/>
</dbReference>
<dbReference type="PANTHER" id="PTHR30288">
    <property type="entry name" value="FLAGELLAR CAP/ASSEMBLY PROTEIN FLID"/>
    <property type="match status" value="1"/>
</dbReference>
<dbReference type="GO" id="GO:0071973">
    <property type="term" value="P:bacterial-type flagellum-dependent cell motility"/>
    <property type="evidence" value="ECO:0007669"/>
    <property type="project" value="TreeGrafter"/>
</dbReference>
<dbReference type="Pfam" id="PF02465">
    <property type="entry name" value="FliD_N"/>
    <property type="match status" value="1"/>
</dbReference>
<comment type="subunit">
    <text evidence="2 5">Homopentamer.</text>
</comment>
<dbReference type="InterPro" id="IPR010810">
    <property type="entry name" value="Flagellin_hook_IN_motif"/>
</dbReference>
<dbReference type="InterPro" id="IPR003481">
    <property type="entry name" value="FliD_N"/>
</dbReference>
<keyword evidence="5" id="KW-0964">Secreted</keyword>
<evidence type="ECO:0000256" key="4">
    <source>
        <dbReference type="ARBA" id="ARBA00023143"/>
    </source>
</evidence>
<evidence type="ECO:0000256" key="3">
    <source>
        <dbReference type="ARBA" id="ARBA00023054"/>
    </source>
</evidence>
<dbReference type="Pfam" id="PF07196">
    <property type="entry name" value="Flagellin_IN"/>
    <property type="match status" value="1"/>
</dbReference>
<evidence type="ECO:0000313" key="9">
    <source>
        <dbReference type="Proteomes" id="UP000248856"/>
    </source>
</evidence>
<gene>
    <name evidence="8" type="ORF">AX018_102449</name>
</gene>
<keyword evidence="4 5" id="KW-0975">Bacterial flagellum</keyword>
<keyword evidence="8" id="KW-0282">Flagellum</keyword>
<dbReference type="GO" id="GO:0005576">
    <property type="term" value="C:extracellular region"/>
    <property type="evidence" value="ECO:0007669"/>
    <property type="project" value="UniProtKB-SubCell"/>
</dbReference>
<evidence type="ECO:0000313" key="8">
    <source>
        <dbReference type="EMBL" id="RAR80007.1"/>
    </source>
</evidence>
<name>A0A328ZB39_9BURK</name>
<organism evidence="8 9">
    <name type="scientific">Paracidovorax anthurii</name>
    <dbReference type="NCBI Taxonomy" id="78229"/>
    <lineage>
        <taxon>Bacteria</taxon>
        <taxon>Pseudomonadati</taxon>
        <taxon>Pseudomonadota</taxon>
        <taxon>Betaproteobacteria</taxon>
        <taxon>Burkholderiales</taxon>
        <taxon>Comamonadaceae</taxon>
        <taxon>Paracidovorax</taxon>
    </lineage>
</organism>
<feature type="domain" description="Flagellar hook-associated protein 2 N-terminal" evidence="6">
    <location>
        <begin position="22"/>
        <end position="118"/>
    </location>
</feature>